<accession>A0ABD3D7I4</accession>
<gene>
    <name evidence="1" type="ORF">CASFOL_017642</name>
</gene>
<name>A0ABD3D7I4_9LAMI</name>
<proteinExistence type="predicted"/>
<dbReference type="EMBL" id="JAVIJP010000019">
    <property type="protein sequence ID" value="KAL3638271.1"/>
    <property type="molecule type" value="Genomic_DNA"/>
</dbReference>
<keyword evidence="2" id="KW-1185">Reference proteome</keyword>
<organism evidence="1 2">
    <name type="scientific">Castilleja foliolosa</name>
    <dbReference type="NCBI Taxonomy" id="1961234"/>
    <lineage>
        <taxon>Eukaryota</taxon>
        <taxon>Viridiplantae</taxon>
        <taxon>Streptophyta</taxon>
        <taxon>Embryophyta</taxon>
        <taxon>Tracheophyta</taxon>
        <taxon>Spermatophyta</taxon>
        <taxon>Magnoliopsida</taxon>
        <taxon>eudicotyledons</taxon>
        <taxon>Gunneridae</taxon>
        <taxon>Pentapetalae</taxon>
        <taxon>asterids</taxon>
        <taxon>lamiids</taxon>
        <taxon>Lamiales</taxon>
        <taxon>Orobanchaceae</taxon>
        <taxon>Pedicularideae</taxon>
        <taxon>Castillejinae</taxon>
        <taxon>Castilleja</taxon>
    </lineage>
</organism>
<reference evidence="2" key="1">
    <citation type="journal article" date="2024" name="IScience">
        <title>Strigolactones Initiate the Formation of Haustorium-like Structures in Castilleja.</title>
        <authorList>
            <person name="Buerger M."/>
            <person name="Peterson D."/>
            <person name="Chory J."/>
        </authorList>
    </citation>
    <scope>NUCLEOTIDE SEQUENCE [LARGE SCALE GENOMIC DNA]</scope>
</reference>
<protein>
    <submittedName>
        <fullName evidence="1">Uncharacterized protein</fullName>
    </submittedName>
</protein>
<comment type="caution">
    <text evidence="1">The sequence shown here is derived from an EMBL/GenBank/DDBJ whole genome shotgun (WGS) entry which is preliminary data.</text>
</comment>
<evidence type="ECO:0000313" key="2">
    <source>
        <dbReference type="Proteomes" id="UP001632038"/>
    </source>
</evidence>
<dbReference type="AlphaFoldDB" id="A0ABD3D7I4"/>
<evidence type="ECO:0000313" key="1">
    <source>
        <dbReference type="EMBL" id="KAL3638271.1"/>
    </source>
</evidence>
<dbReference type="Proteomes" id="UP001632038">
    <property type="component" value="Unassembled WGS sequence"/>
</dbReference>
<sequence length="59" mass="6923">MGLKQVYRTWMSVFSQWNFLTNGQEPRWRGTLFCSRYLGSFGLCFASQKPVPIVFVLKD</sequence>